<dbReference type="EMBL" id="JAHRIP010056989">
    <property type="protein sequence ID" value="MEQ2302744.1"/>
    <property type="molecule type" value="Genomic_DNA"/>
</dbReference>
<dbReference type="Proteomes" id="UP001469553">
    <property type="component" value="Unassembled WGS sequence"/>
</dbReference>
<comment type="caution">
    <text evidence="1">The sequence shown here is derived from an EMBL/GenBank/DDBJ whole genome shotgun (WGS) entry which is preliminary data.</text>
</comment>
<evidence type="ECO:0000313" key="1">
    <source>
        <dbReference type="EMBL" id="MEQ2302744.1"/>
    </source>
</evidence>
<accession>A0ABV0Z958</accession>
<proteinExistence type="predicted"/>
<dbReference type="InterPro" id="IPR036397">
    <property type="entry name" value="RNaseH_sf"/>
</dbReference>
<organism evidence="1 2">
    <name type="scientific">Ameca splendens</name>
    <dbReference type="NCBI Taxonomy" id="208324"/>
    <lineage>
        <taxon>Eukaryota</taxon>
        <taxon>Metazoa</taxon>
        <taxon>Chordata</taxon>
        <taxon>Craniata</taxon>
        <taxon>Vertebrata</taxon>
        <taxon>Euteleostomi</taxon>
        <taxon>Actinopterygii</taxon>
        <taxon>Neopterygii</taxon>
        <taxon>Teleostei</taxon>
        <taxon>Neoteleostei</taxon>
        <taxon>Acanthomorphata</taxon>
        <taxon>Ovalentaria</taxon>
        <taxon>Atherinomorphae</taxon>
        <taxon>Cyprinodontiformes</taxon>
        <taxon>Goodeidae</taxon>
        <taxon>Ameca</taxon>
    </lineage>
</organism>
<reference evidence="1 2" key="1">
    <citation type="submission" date="2021-06" db="EMBL/GenBank/DDBJ databases">
        <authorList>
            <person name="Palmer J.M."/>
        </authorList>
    </citation>
    <scope>NUCLEOTIDE SEQUENCE [LARGE SCALE GENOMIC DNA]</scope>
    <source>
        <strain evidence="1 2">AS_MEX2019</strain>
        <tissue evidence="1">Muscle</tissue>
    </source>
</reference>
<protein>
    <submittedName>
        <fullName evidence="1">Uncharacterized protein</fullName>
    </submittedName>
</protein>
<sequence>MSLRMKMLEESSSFPQLMLYVEGCVMLWACFPSKGLVNFVRIYGTIDLLEVHVKYKSGRLYLKKESTLVLSTGKLYKHMAKSLHKKFTHKANLVPLQCQSSWLNPTENWWAKLKKRQNKRIIRRDCARENG</sequence>
<dbReference type="Gene3D" id="3.30.420.10">
    <property type="entry name" value="Ribonuclease H-like superfamily/Ribonuclease H"/>
    <property type="match status" value="1"/>
</dbReference>
<evidence type="ECO:0000313" key="2">
    <source>
        <dbReference type="Proteomes" id="UP001469553"/>
    </source>
</evidence>
<name>A0ABV0Z958_9TELE</name>
<keyword evidence="2" id="KW-1185">Reference proteome</keyword>
<gene>
    <name evidence="1" type="ORF">AMECASPLE_009862</name>
</gene>